<evidence type="ECO:0000313" key="2">
    <source>
        <dbReference type="Proteomes" id="UP001501585"/>
    </source>
</evidence>
<evidence type="ECO:0008006" key="3">
    <source>
        <dbReference type="Google" id="ProtNLM"/>
    </source>
</evidence>
<dbReference type="EMBL" id="BAAAPC010000001">
    <property type="protein sequence ID" value="GAA1981944.1"/>
    <property type="molecule type" value="Genomic_DNA"/>
</dbReference>
<evidence type="ECO:0000313" key="1">
    <source>
        <dbReference type="EMBL" id="GAA1981944.1"/>
    </source>
</evidence>
<comment type="caution">
    <text evidence="1">The sequence shown here is derived from an EMBL/GenBank/DDBJ whole genome shotgun (WGS) entry which is preliminary data.</text>
</comment>
<name>A0ABN2S7P8_9ACTN</name>
<keyword evidence="2" id="KW-1185">Reference proteome</keyword>
<gene>
    <name evidence="1" type="ORF">GCM10009799_03810</name>
</gene>
<dbReference type="Proteomes" id="UP001501585">
    <property type="component" value="Unassembled WGS sequence"/>
</dbReference>
<sequence>MRDRCVAPRDGARREEKCDRTPKEGVQICSLCHERLLNTLNEIPDLYAACDALLAPRQAPLMGERVSVSLTPGLPINEAAATAKTDLLSMMATWMMATWAGMMIDEFGLRGPNRRDVTRLTAFLRSHLDLILSHPAAGYFVEEILSAAETARRVARGGGSREIPLGACVHDGCASPVVARVSQDRSPARIMCEVGHTWSAQEWLLLTHELRNGSGEVRWPTTRGNRTEAAPREQEPVYRTLPTDLAALAAGVSPATIRKWASRGKLTRLGTRSRAEYHVCEVMRIAADGAAPRHHVGPCSCVSHGSGPTRTQRP</sequence>
<organism evidence="1 2">
    <name type="scientific">Nocardiopsis rhodophaea</name>
    <dbReference type="NCBI Taxonomy" id="280238"/>
    <lineage>
        <taxon>Bacteria</taxon>
        <taxon>Bacillati</taxon>
        <taxon>Actinomycetota</taxon>
        <taxon>Actinomycetes</taxon>
        <taxon>Streptosporangiales</taxon>
        <taxon>Nocardiopsidaceae</taxon>
        <taxon>Nocardiopsis</taxon>
    </lineage>
</organism>
<reference evidence="1 2" key="1">
    <citation type="journal article" date="2019" name="Int. J. Syst. Evol. Microbiol.">
        <title>The Global Catalogue of Microorganisms (GCM) 10K type strain sequencing project: providing services to taxonomists for standard genome sequencing and annotation.</title>
        <authorList>
            <consortium name="The Broad Institute Genomics Platform"/>
            <consortium name="The Broad Institute Genome Sequencing Center for Infectious Disease"/>
            <person name="Wu L."/>
            <person name="Ma J."/>
        </authorList>
    </citation>
    <scope>NUCLEOTIDE SEQUENCE [LARGE SCALE GENOMIC DNA]</scope>
    <source>
        <strain evidence="1 2">JCM 15313</strain>
    </source>
</reference>
<protein>
    <recommendedName>
        <fullName evidence="3">Helix-turn-helix domain-containing protein</fullName>
    </recommendedName>
</protein>
<proteinExistence type="predicted"/>
<accession>A0ABN2S7P8</accession>